<protein>
    <recommendedName>
        <fullName evidence="3">TolB-like 6-blade propeller-like</fullName>
    </recommendedName>
</protein>
<evidence type="ECO:0008006" key="3">
    <source>
        <dbReference type="Google" id="ProtNLM"/>
    </source>
</evidence>
<dbReference type="Proteomes" id="UP000185221">
    <property type="component" value="Unassembled WGS sequence"/>
</dbReference>
<dbReference type="RefSeq" id="WP_074225956.1">
    <property type="nucleotide sequence ID" value="NZ_FSRC01000002.1"/>
</dbReference>
<dbReference type="Pfam" id="PF13970">
    <property type="entry name" value="DUF4221"/>
    <property type="match status" value="1"/>
</dbReference>
<dbReference type="OrthoDB" id="833511at2"/>
<sequence>MRKQILVLLLIACASCEGENNVKTVNPQLFSFSVEIDTMQIDFKDRFYFMEIYLATSNLSPDKKFLYNLNSFTPNLEIIDLDKLELIKIEPMEKEGPKGIGPAVFGICITQQNELVIEGWNEYRVFDSLRTEMKTIKIGPNHLKGDEMEEGEIFEFHPVINDDGSHLYAIYKEGDGMKLGETKGLALVDLVDSTIRKIPIPELSSLKQFIIQNQYGFEKGESSYIAKTKNNLIVSTSAYNEAFVFDMVNDTLIHKVFHSQLTADAKKGNPTKEPFSKEDREASFNKHSKEVQFGKFLYDEQNEKFWRFSYDKDRMIGDSVAMKTVLTIFDSDLNQLHEEKVEYDYSYYQSFFKDGMLYSYLNLNDEMAFIRVKPNYGP</sequence>
<dbReference type="EMBL" id="FSRC01000002">
    <property type="protein sequence ID" value="SIO06217.1"/>
    <property type="molecule type" value="Genomic_DNA"/>
</dbReference>
<gene>
    <name evidence="1" type="ORF">SAMN05444394_3203</name>
</gene>
<evidence type="ECO:0000313" key="2">
    <source>
        <dbReference type="Proteomes" id="UP000185221"/>
    </source>
</evidence>
<accession>A0A1N6GFG2</accession>
<reference evidence="2" key="1">
    <citation type="submission" date="2016-11" db="EMBL/GenBank/DDBJ databases">
        <authorList>
            <person name="Varghese N."/>
            <person name="Submissions S."/>
        </authorList>
    </citation>
    <scope>NUCLEOTIDE SEQUENCE [LARGE SCALE GENOMIC DNA]</scope>
    <source>
        <strain evidence="2">DSM 15292</strain>
    </source>
</reference>
<keyword evidence="2" id="KW-1185">Reference proteome</keyword>
<organism evidence="1 2">
    <name type="scientific">Algoriphagus halophilus</name>
    <dbReference type="NCBI Taxonomy" id="226505"/>
    <lineage>
        <taxon>Bacteria</taxon>
        <taxon>Pseudomonadati</taxon>
        <taxon>Bacteroidota</taxon>
        <taxon>Cytophagia</taxon>
        <taxon>Cytophagales</taxon>
        <taxon>Cyclobacteriaceae</taxon>
        <taxon>Algoriphagus</taxon>
    </lineage>
</organism>
<name>A0A1N6GFG2_9BACT</name>
<dbReference type="InterPro" id="IPR025316">
    <property type="entry name" value="DUF4221"/>
</dbReference>
<dbReference type="AlphaFoldDB" id="A0A1N6GFG2"/>
<evidence type="ECO:0000313" key="1">
    <source>
        <dbReference type="EMBL" id="SIO06217.1"/>
    </source>
</evidence>
<proteinExistence type="predicted"/>
<dbReference type="STRING" id="226505.SAMN05444394_3203"/>